<evidence type="ECO:0000256" key="1">
    <source>
        <dbReference type="ARBA" id="ARBA00008668"/>
    </source>
</evidence>
<dbReference type="InterPro" id="IPR036514">
    <property type="entry name" value="SGNH_hydro_sf"/>
</dbReference>
<comment type="caution">
    <text evidence="3">The sequence shown here is derived from an EMBL/GenBank/DDBJ whole genome shotgun (WGS) entry which is preliminary data.</text>
</comment>
<keyword evidence="2" id="KW-0812">Transmembrane</keyword>
<dbReference type="GO" id="GO:0016788">
    <property type="term" value="F:hydrolase activity, acting on ester bonds"/>
    <property type="evidence" value="ECO:0007669"/>
    <property type="project" value="InterPro"/>
</dbReference>
<dbReference type="PANTHER" id="PTHR45642:SF138">
    <property type="entry name" value="GDSL ESTERASE_LIPASE EXL3-LIKE"/>
    <property type="match status" value="1"/>
</dbReference>
<dbReference type="Pfam" id="PF00657">
    <property type="entry name" value="Lipase_GDSL"/>
    <property type="match status" value="1"/>
</dbReference>
<organism evidence="3 4">
    <name type="scientific">Solanum pinnatisectum</name>
    <name type="common">tansyleaf nightshade</name>
    <dbReference type="NCBI Taxonomy" id="50273"/>
    <lineage>
        <taxon>Eukaryota</taxon>
        <taxon>Viridiplantae</taxon>
        <taxon>Streptophyta</taxon>
        <taxon>Embryophyta</taxon>
        <taxon>Tracheophyta</taxon>
        <taxon>Spermatophyta</taxon>
        <taxon>Magnoliopsida</taxon>
        <taxon>eudicotyledons</taxon>
        <taxon>Gunneridae</taxon>
        <taxon>Pentapetalae</taxon>
        <taxon>asterids</taxon>
        <taxon>lamiids</taxon>
        <taxon>Solanales</taxon>
        <taxon>Solanaceae</taxon>
        <taxon>Solanoideae</taxon>
        <taxon>Solaneae</taxon>
        <taxon>Solanum</taxon>
    </lineage>
</organism>
<evidence type="ECO:0000313" key="4">
    <source>
        <dbReference type="Proteomes" id="UP001311915"/>
    </source>
</evidence>
<accession>A0AAV9MR66</accession>
<keyword evidence="2" id="KW-1133">Transmembrane helix</keyword>
<dbReference type="AlphaFoldDB" id="A0AAV9MR66"/>
<evidence type="ECO:0000256" key="2">
    <source>
        <dbReference type="SAM" id="Phobius"/>
    </source>
</evidence>
<dbReference type="InterPro" id="IPR050592">
    <property type="entry name" value="GDSL_lipolytic_enzyme"/>
</dbReference>
<dbReference type="GO" id="GO:0005576">
    <property type="term" value="C:extracellular region"/>
    <property type="evidence" value="ECO:0007669"/>
    <property type="project" value="TreeGrafter"/>
</dbReference>
<gene>
    <name evidence="3" type="ORF">R3W88_003082</name>
</gene>
<name>A0AAV9MR66_9SOLN</name>
<keyword evidence="2" id="KW-0472">Membrane</keyword>
<dbReference type="EMBL" id="JAWPEI010000001">
    <property type="protein sequence ID" value="KAK4739385.1"/>
    <property type="molecule type" value="Genomic_DNA"/>
</dbReference>
<proteinExistence type="inferred from homology"/>
<dbReference type="InterPro" id="IPR001087">
    <property type="entry name" value="GDSL"/>
</dbReference>
<evidence type="ECO:0000313" key="3">
    <source>
        <dbReference type="EMBL" id="KAK4739385.1"/>
    </source>
</evidence>
<sequence>MGGKATGRFSDGKIPSDILVEQLGIKELLPPYLDPKLQAKDLITGVTFASSGSGYDPKTNVLLVYFLFFPFLFNLFFSLLIVFFFFLMKIQSVLSIPKQLELFKEYIGKLKAIVGEAKALEILSNSLFIVLSGHNDIQLNPASILNPSYYELLVKFASNFVQGACHFTEILEEEFKKNCVDSLNEKAYSFNNKLSTEINSLTNKFPDAKMVYIDFYDFTFDLINNPTKYEKGYRLLVNQVLQQHLQTFITYDQIIYSI</sequence>
<dbReference type="Gene3D" id="3.40.50.1110">
    <property type="entry name" value="SGNH hydrolase"/>
    <property type="match status" value="1"/>
</dbReference>
<dbReference type="PANTHER" id="PTHR45642">
    <property type="entry name" value="GDSL ESTERASE/LIPASE EXL3"/>
    <property type="match status" value="1"/>
</dbReference>
<protein>
    <submittedName>
        <fullName evidence="3">Uncharacterized protein</fullName>
    </submittedName>
</protein>
<keyword evidence="4" id="KW-1185">Reference proteome</keyword>
<dbReference type="Proteomes" id="UP001311915">
    <property type="component" value="Unassembled WGS sequence"/>
</dbReference>
<feature type="transmembrane region" description="Helical" evidence="2">
    <location>
        <begin position="62"/>
        <end position="88"/>
    </location>
</feature>
<reference evidence="3 4" key="1">
    <citation type="submission" date="2023-10" db="EMBL/GenBank/DDBJ databases">
        <title>Genome-Wide Identification Analysis in wild type Solanum Pinnatisectum Reveals Some Genes Defensing Phytophthora Infestans.</title>
        <authorList>
            <person name="Sun C."/>
        </authorList>
    </citation>
    <scope>NUCLEOTIDE SEQUENCE [LARGE SCALE GENOMIC DNA]</scope>
    <source>
        <strain evidence="3">LQN</strain>
        <tissue evidence="3">Leaf</tissue>
    </source>
</reference>
<comment type="similarity">
    <text evidence="1">Belongs to the 'GDSL' lipolytic enzyme family.</text>
</comment>